<feature type="transmembrane region" description="Helical" evidence="1">
    <location>
        <begin position="283"/>
        <end position="301"/>
    </location>
</feature>
<feature type="transmembrane region" description="Helical" evidence="1">
    <location>
        <begin position="252"/>
        <end position="271"/>
    </location>
</feature>
<proteinExistence type="predicted"/>
<reference evidence="2" key="1">
    <citation type="submission" date="2021-02" db="EMBL/GenBank/DDBJ databases">
        <authorList>
            <person name="Dougan E. K."/>
            <person name="Rhodes N."/>
            <person name="Thang M."/>
            <person name="Chan C."/>
        </authorList>
    </citation>
    <scope>NUCLEOTIDE SEQUENCE</scope>
</reference>
<organism evidence="2 3">
    <name type="scientific">Symbiodinium natans</name>
    <dbReference type="NCBI Taxonomy" id="878477"/>
    <lineage>
        <taxon>Eukaryota</taxon>
        <taxon>Sar</taxon>
        <taxon>Alveolata</taxon>
        <taxon>Dinophyceae</taxon>
        <taxon>Suessiales</taxon>
        <taxon>Symbiodiniaceae</taxon>
        <taxon>Symbiodinium</taxon>
    </lineage>
</organism>
<comment type="caution">
    <text evidence="2">The sequence shown here is derived from an EMBL/GenBank/DDBJ whole genome shotgun (WGS) entry which is preliminary data.</text>
</comment>
<dbReference type="AlphaFoldDB" id="A0A812RLG4"/>
<keyword evidence="1" id="KW-0472">Membrane</keyword>
<dbReference type="OrthoDB" id="2157530at2759"/>
<keyword evidence="3" id="KW-1185">Reference proteome</keyword>
<feature type="transmembrane region" description="Helical" evidence="1">
    <location>
        <begin position="210"/>
        <end position="231"/>
    </location>
</feature>
<feature type="transmembrane region" description="Helical" evidence="1">
    <location>
        <begin position="412"/>
        <end position="432"/>
    </location>
</feature>
<sequence length="508" mass="56445">MADEMKPLPIGAAIGDEVSESSALSLADVSAGSPNAVAFTEVYFEYISSMTALQPGMVRGIRVFRLLQRAPWYWLHGKLAKLHGFSEQVSQIDAFLSHSWHDVGWLKYVNMLYLSNGSFAFWMSTLSSLLAMALFQVGVLPEWRGTLWTYWNCQWCTIFGILAHYLTLLLCPRQARVFLDIACIDQRSEDDKIAGLVSMGAVLKSSKSMVVLWCPSYVTRLWCIFELSAFLHSQKTQDLKHRRANLKVCPPMLGPTLMVTHVSLSVTAMIYLSLRGSFGDSTVFIGGAVAIPLFCLTFYSARAYFRSIDVLEGEVRNLSIEKCASHCCREGRPHGGICDREVILRCIDAWFGSVSNFDQYAQEKLQMALVDQLADAVFSYPRIIMASAPVLWLALDRAAAEAQHSLHDAAAALVRFVSWWVAVLPCIANVILRLSYKLRAHCGSFALEVLSSLGVVGLAGCLASAFLVLERRVVWELLPSQLLASLLFLGLTGAVNLCLWCCLPRFRV</sequence>
<name>A0A812RLG4_9DINO</name>
<dbReference type="EMBL" id="CAJNDS010002346">
    <property type="protein sequence ID" value="CAE7443283.1"/>
    <property type="molecule type" value="Genomic_DNA"/>
</dbReference>
<feature type="transmembrane region" description="Helical" evidence="1">
    <location>
        <begin position="147"/>
        <end position="166"/>
    </location>
</feature>
<protein>
    <submittedName>
        <fullName evidence="2">Uncharacterized protein</fullName>
    </submittedName>
</protein>
<gene>
    <name evidence="2" type="ORF">SNAT2548_LOCUS24112</name>
</gene>
<feature type="transmembrane region" description="Helical" evidence="1">
    <location>
        <begin position="119"/>
        <end position="140"/>
    </location>
</feature>
<evidence type="ECO:0000256" key="1">
    <source>
        <dbReference type="SAM" id="Phobius"/>
    </source>
</evidence>
<feature type="transmembrane region" description="Helical" evidence="1">
    <location>
        <begin position="373"/>
        <end position="392"/>
    </location>
</feature>
<evidence type="ECO:0000313" key="2">
    <source>
        <dbReference type="EMBL" id="CAE7443283.1"/>
    </source>
</evidence>
<accession>A0A812RLG4</accession>
<feature type="transmembrane region" description="Helical" evidence="1">
    <location>
        <begin position="481"/>
        <end position="503"/>
    </location>
</feature>
<evidence type="ECO:0000313" key="3">
    <source>
        <dbReference type="Proteomes" id="UP000604046"/>
    </source>
</evidence>
<keyword evidence="1" id="KW-0812">Transmembrane</keyword>
<dbReference type="Proteomes" id="UP000604046">
    <property type="component" value="Unassembled WGS sequence"/>
</dbReference>
<feature type="transmembrane region" description="Helical" evidence="1">
    <location>
        <begin position="444"/>
        <end position="469"/>
    </location>
</feature>
<keyword evidence="1" id="KW-1133">Transmembrane helix</keyword>